<dbReference type="AlphaFoldDB" id="A0A969WCI9"/>
<proteinExistence type="predicted"/>
<evidence type="ECO:0000256" key="1">
    <source>
        <dbReference type="ARBA" id="ARBA00001917"/>
    </source>
</evidence>
<dbReference type="EMBL" id="JAAVXB010000008">
    <property type="protein sequence ID" value="NKF23590.1"/>
    <property type="molecule type" value="Genomic_DNA"/>
</dbReference>
<dbReference type="GO" id="GO:0010181">
    <property type="term" value="F:FMN binding"/>
    <property type="evidence" value="ECO:0007669"/>
    <property type="project" value="InterPro"/>
</dbReference>
<protein>
    <submittedName>
        <fullName evidence="2">Flavodoxin</fullName>
    </submittedName>
</protein>
<dbReference type="RefSeq" id="WP_168148904.1">
    <property type="nucleotide sequence ID" value="NZ_JAAVXB010000008.1"/>
</dbReference>
<comment type="cofactor">
    <cofactor evidence="1">
        <name>FMN</name>
        <dbReference type="ChEBI" id="CHEBI:58210"/>
    </cofactor>
</comment>
<reference evidence="2" key="1">
    <citation type="submission" date="2020-03" db="EMBL/GenBank/DDBJ databases">
        <title>Solimonas marina sp. nov., isolated from deep seawater of the Pacific Ocean.</title>
        <authorList>
            <person name="Liu X."/>
            <person name="Lai Q."/>
            <person name="Sun F."/>
            <person name="Gai Y."/>
            <person name="Li G."/>
            <person name="Shao Z."/>
        </authorList>
    </citation>
    <scope>NUCLEOTIDE SEQUENCE</scope>
    <source>
        <strain evidence="2">C16B3</strain>
    </source>
</reference>
<dbReference type="InterPro" id="IPR001226">
    <property type="entry name" value="Flavodoxin_CS"/>
</dbReference>
<dbReference type="PROSITE" id="PS00201">
    <property type="entry name" value="FLAVODOXIN"/>
    <property type="match status" value="1"/>
</dbReference>
<accession>A0A969WCI9</accession>
<dbReference type="Gene3D" id="3.40.50.360">
    <property type="match status" value="1"/>
</dbReference>
<comment type="caution">
    <text evidence="2">The sequence shown here is derived from an EMBL/GenBank/DDBJ whole genome shotgun (WGS) entry which is preliminary data.</text>
</comment>
<name>A0A969WCI9_9GAMM</name>
<sequence length="155" mass="17275">MKKQLVVFYSRTGATRRLAHRLAERLDADVEEIFELHPRRGILRCVFDALSGHEPDIAAPLFKASDYERVIVGSPVWAGRVASPVRSYLVAYSETFREVSFFCTCYRHGFSAFADMASLCDRLPRATLMVLASATDVGASVALDGFVRQLASARR</sequence>
<keyword evidence="3" id="KW-1185">Reference proteome</keyword>
<dbReference type="InterPro" id="IPR029039">
    <property type="entry name" value="Flavoprotein-like_sf"/>
</dbReference>
<dbReference type="SUPFAM" id="SSF52218">
    <property type="entry name" value="Flavoproteins"/>
    <property type="match status" value="1"/>
</dbReference>
<dbReference type="PANTHER" id="PTHR39201">
    <property type="entry name" value="EXPORTED PROTEIN-RELATED"/>
    <property type="match status" value="1"/>
</dbReference>
<dbReference type="Proteomes" id="UP000653472">
    <property type="component" value="Unassembled WGS sequence"/>
</dbReference>
<evidence type="ECO:0000313" key="2">
    <source>
        <dbReference type="EMBL" id="NKF23590.1"/>
    </source>
</evidence>
<organism evidence="2 3">
    <name type="scientific">Solimonas marina</name>
    <dbReference type="NCBI Taxonomy" id="2714601"/>
    <lineage>
        <taxon>Bacteria</taxon>
        <taxon>Pseudomonadati</taxon>
        <taxon>Pseudomonadota</taxon>
        <taxon>Gammaproteobacteria</taxon>
        <taxon>Nevskiales</taxon>
        <taxon>Nevskiaceae</taxon>
        <taxon>Solimonas</taxon>
    </lineage>
</organism>
<gene>
    <name evidence="2" type="ORF">G7Y82_14820</name>
</gene>
<evidence type="ECO:0000313" key="3">
    <source>
        <dbReference type="Proteomes" id="UP000653472"/>
    </source>
</evidence>
<dbReference type="GO" id="GO:0009055">
    <property type="term" value="F:electron transfer activity"/>
    <property type="evidence" value="ECO:0007669"/>
    <property type="project" value="InterPro"/>
</dbReference>
<dbReference type="PANTHER" id="PTHR39201:SF1">
    <property type="entry name" value="FLAVODOXIN-LIKE DOMAIN-CONTAINING PROTEIN"/>
    <property type="match status" value="1"/>
</dbReference>